<dbReference type="SMART" id="SM00207">
    <property type="entry name" value="TNF"/>
    <property type="match status" value="1"/>
</dbReference>
<evidence type="ECO:0000259" key="4">
    <source>
        <dbReference type="PROSITE" id="PS50049"/>
    </source>
</evidence>
<keyword evidence="3" id="KW-0812">Transmembrane</keyword>
<keyword evidence="3" id="KW-1133">Transmembrane helix</keyword>
<accession>A0A834QAK7</accession>
<comment type="caution">
    <text evidence="5">The sequence shown here is derived from an EMBL/GenBank/DDBJ whole genome shotgun (WGS) entry which is preliminary data.</text>
</comment>
<dbReference type="SUPFAM" id="SSF49842">
    <property type="entry name" value="TNF-like"/>
    <property type="match status" value="1"/>
</dbReference>
<reference evidence="5" key="1">
    <citation type="submission" date="2020-08" db="EMBL/GenBank/DDBJ databases">
        <authorList>
            <person name="Shumante A."/>
            <person name="Zimin A.V."/>
            <person name="Puiu D."/>
            <person name="Salzberg S.L."/>
        </authorList>
    </citation>
    <scope>NUCLEOTIDE SEQUENCE</scope>
    <source>
        <strain evidence="5">WC2-LM</strain>
        <tissue evidence="5">Liver</tissue>
    </source>
</reference>
<proteinExistence type="inferred from homology"/>
<dbReference type="PROSITE" id="PS50049">
    <property type="entry name" value="THD_2"/>
    <property type="match status" value="1"/>
</dbReference>
<dbReference type="Proteomes" id="UP000662637">
    <property type="component" value="Unassembled WGS sequence"/>
</dbReference>
<name>A0A834QAK7_MARMO</name>
<keyword evidence="3" id="KW-0472">Membrane</keyword>
<dbReference type="PANTHER" id="PTHR15153:SF0">
    <property type="entry name" value="TUMOR NECROSIS FACTOR LIGAND SUPERFAMILY MEMBER 9"/>
    <property type="match status" value="1"/>
</dbReference>
<feature type="compositionally biased region" description="Low complexity" evidence="2">
    <location>
        <begin position="1"/>
        <end position="27"/>
    </location>
</feature>
<dbReference type="Gene3D" id="2.60.120.40">
    <property type="match status" value="1"/>
</dbReference>
<dbReference type="Pfam" id="PF00229">
    <property type="entry name" value="TNF"/>
    <property type="match status" value="1"/>
</dbReference>
<feature type="domain" description="THD" evidence="4">
    <location>
        <begin position="101"/>
        <end position="250"/>
    </location>
</feature>
<evidence type="ECO:0000256" key="3">
    <source>
        <dbReference type="SAM" id="Phobius"/>
    </source>
</evidence>
<feature type="transmembrane region" description="Helical" evidence="3">
    <location>
        <begin position="35"/>
        <end position="53"/>
    </location>
</feature>
<sequence length="259" mass="27562">MSSSSDAAADPEAQWPPAKPAQPAQPARTCRPQPALVAALAILTVGGLAWALVTREMRAACASSCPSPGTATSRAFTEVPELPPNVPANLWDPLPKEQETFAKLLTPNVLLRNETLSWYSQQGLKGVYLSPGLNYSEDTRELVVAEDGVYYVFLQLELQRKATLQNGGEVSLTLLLQPPPGGAAALALTVHLPCSSEPRNSAGGFRGGLLHLSAGQRLSVRLSVHLHQQAHAQDAWQLAQGGTALGLFRVTTKVPDGFF</sequence>
<evidence type="ECO:0000313" key="6">
    <source>
        <dbReference type="Proteomes" id="UP000662637"/>
    </source>
</evidence>
<evidence type="ECO:0000313" key="5">
    <source>
        <dbReference type="EMBL" id="KAF7475571.1"/>
    </source>
</evidence>
<feature type="region of interest" description="Disordered" evidence="2">
    <location>
        <begin position="1"/>
        <end position="29"/>
    </location>
</feature>
<dbReference type="GO" id="GO:0045585">
    <property type="term" value="P:positive regulation of cytotoxic T cell differentiation"/>
    <property type="evidence" value="ECO:0007669"/>
    <property type="project" value="TreeGrafter"/>
</dbReference>
<dbReference type="GO" id="GO:0006955">
    <property type="term" value="P:immune response"/>
    <property type="evidence" value="ECO:0007669"/>
    <property type="project" value="InterPro"/>
</dbReference>
<protein>
    <recommendedName>
        <fullName evidence="4">THD domain-containing protein</fullName>
    </recommendedName>
</protein>
<dbReference type="InterPro" id="IPR021184">
    <property type="entry name" value="TNF_CS"/>
</dbReference>
<dbReference type="GO" id="GO:0005164">
    <property type="term" value="F:tumor necrosis factor receptor binding"/>
    <property type="evidence" value="ECO:0007669"/>
    <property type="project" value="InterPro"/>
</dbReference>
<dbReference type="PANTHER" id="PTHR15153">
    <property type="entry name" value="TUMOR NECROSIS FACTOR LIGAND SUPERFAMILY MEMBER 9"/>
    <property type="match status" value="1"/>
</dbReference>
<organism evidence="5 6">
    <name type="scientific">Marmota monax</name>
    <name type="common">Woodchuck</name>
    <dbReference type="NCBI Taxonomy" id="9995"/>
    <lineage>
        <taxon>Eukaryota</taxon>
        <taxon>Metazoa</taxon>
        <taxon>Chordata</taxon>
        <taxon>Craniata</taxon>
        <taxon>Vertebrata</taxon>
        <taxon>Euteleostomi</taxon>
        <taxon>Mammalia</taxon>
        <taxon>Eutheria</taxon>
        <taxon>Euarchontoglires</taxon>
        <taxon>Glires</taxon>
        <taxon>Rodentia</taxon>
        <taxon>Sciuromorpha</taxon>
        <taxon>Sciuridae</taxon>
        <taxon>Xerinae</taxon>
        <taxon>Marmotini</taxon>
        <taxon>Marmota</taxon>
    </lineage>
</organism>
<dbReference type="InterPro" id="IPR008983">
    <property type="entry name" value="Tumour_necrosis_fac-like_dom"/>
</dbReference>
<gene>
    <name evidence="5" type="ORF">GHT09_013521</name>
</gene>
<dbReference type="AlphaFoldDB" id="A0A834QAK7"/>
<dbReference type="GO" id="GO:0042104">
    <property type="term" value="P:positive regulation of activated T cell proliferation"/>
    <property type="evidence" value="ECO:0007669"/>
    <property type="project" value="TreeGrafter"/>
</dbReference>
<dbReference type="InterPro" id="IPR006052">
    <property type="entry name" value="TNF_dom"/>
</dbReference>
<evidence type="ECO:0000256" key="1">
    <source>
        <dbReference type="ARBA" id="ARBA00008670"/>
    </source>
</evidence>
<dbReference type="EMBL" id="WJEC01003043">
    <property type="protein sequence ID" value="KAF7475571.1"/>
    <property type="molecule type" value="Genomic_DNA"/>
</dbReference>
<evidence type="ECO:0000256" key="2">
    <source>
        <dbReference type="SAM" id="MobiDB-lite"/>
    </source>
</evidence>
<dbReference type="InterPro" id="IPR042373">
    <property type="entry name" value="TNFSF9"/>
</dbReference>
<dbReference type="GO" id="GO:0005886">
    <property type="term" value="C:plasma membrane"/>
    <property type="evidence" value="ECO:0007669"/>
    <property type="project" value="TreeGrafter"/>
</dbReference>
<comment type="similarity">
    <text evidence="1">Belongs to the tumor necrosis factor family.</text>
</comment>
<dbReference type="PROSITE" id="PS00251">
    <property type="entry name" value="THD_1"/>
    <property type="match status" value="1"/>
</dbReference>